<dbReference type="SUPFAM" id="SSF54534">
    <property type="entry name" value="FKBP-like"/>
    <property type="match status" value="1"/>
</dbReference>
<evidence type="ECO:0000256" key="4">
    <source>
        <dbReference type="ARBA" id="ARBA00013194"/>
    </source>
</evidence>
<evidence type="ECO:0000256" key="5">
    <source>
        <dbReference type="ARBA" id="ARBA00016902"/>
    </source>
</evidence>
<dbReference type="EMBL" id="DVGB01000011">
    <property type="protein sequence ID" value="HIR00880.1"/>
    <property type="molecule type" value="Genomic_DNA"/>
</dbReference>
<dbReference type="GO" id="GO:0051301">
    <property type="term" value="P:cell division"/>
    <property type="evidence" value="ECO:0007669"/>
    <property type="project" value="UniProtKB-KW"/>
</dbReference>
<dbReference type="InterPro" id="IPR037041">
    <property type="entry name" value="Trigger_fac_C_sf"/>
</dbReference>
<keyword evidence="9" id="KW-0413">Isomerase</keyword>
<evidence type="ECO:0000313" key="14">
    <source>
        <dbReference type="EMBL" id="HIR00880.1"/>
    </source>
</evidence>
<dbReference type="InterPro" id="IPR027304">
    <property type="entry name" value="Trigger_fact/SurA_dom_sf"/>
</dbReference>
<name>A0A9D0ZZ81_9ACTN</name>
<evidence type="ECO:0000256" key="11">
    <source>
        <dbReference type="ARBA" id="ARBA00029986"/>
    </source>
</evidence>
<dbReference type="AlphaFoldDB" id="A0A9D0ZZ81"/>
<keyword evidence="6" id="KW-0132">Cell division</keyword>
<dbReference type="SUPFAM" id="SSF109998">
    <property type="entry name" value="Triger factor/SurA peptide-binding domain-like"/>
    <property type="match status" value="1"/>
</dbReference>
<keyword evidence="7" id="KW-0697">Rotamase</keyword>
<dbReference type="GO" id="GO:0015031">
    <property type="term" value="P:protein transport"/>
    <property type="evidence" value="ECO:0007669"/>
    <property type="project" value="InterPro"/>
</dbReference>
<gene>
    <name evidence="14" type="ORF">IAA69_01175</name>
</gene>
<organism evidence="14 15">
    <name type="scientific">Candidatus Aveggerthella stercoripullorum</name>
    <dbReference type="NCBI Taxonomy" id="2840688"/>
    <lineage>
        <taxon>Bacteria</taxon>
        <taxon>Bacillati</taxon>
        <taxon>Actinomycetota</taxon>
        <taxon>Coriobacteriia</taxon>
        <taxon>Eggerthellales</taxon>
        <taxon>Eggerthellaceae</taxon>
        <taxon>Eggerthellaceae incertae sedis</taxon>
        <taxon>Candidatus Aveggerthella</taxon>
    </lineage>
</organism>
<evidence type="ECO:0000259" key="13">
    <source>
        <dbReference type="Pfam" id="PF05698"/>
    </source>
</evidence>
<comment type="subcellular location">
    <subcellularLocation>
        <location evidence="2">Cytoplasm</location>
    </subcellularLocation>
</comment>
<accession>A0A9D0ZZ81</accession>
<dbReference type="Proteomes" id="UP000824261">
    <property type="component" value="Unassembled WGS sequence"/>
</dbReference>
<reference evidence="14" key="1">
    <citation type="submission" date="2020-10" db="EMBL/GenBank/DDBJ databases">
        <authorList>
            <person name="Gilroy R."/>
        </authorList>
    </citation>
    <scope>NUCLEOTIDE SEQUENCE</scope>
    <source>
        <strain evidence="14">ChiGjej1B1-2707</strain>
    </source>
</reference>
<feature type="domain" description="Trigger factor ribosome-binding bacterial" evidence="12">
    <location>
        <begin position="1"/>
        <end position="144"/>
    </location>
</feature>
<sequence>MKVVQKKLVGDRILVEATASVADVEKAFDWASIAFLQQMGVQPEQGKPYAQQAEEHLGVPNLDALVMPRVPEFLVPFAIEKKGIMPAFPPTPAAQTALNRGSEFTFTMEILPKPEFELESYEPVEFTAKAFSLNPQEVEEQMRQTALGFATYEAIEARPVKMHDYVKIAIADTKQDGEPLEVFNTEGRTYPMGEGYMPTGFDMALLGMEPGQSKEVSFDAPADEGTAKVTCTVTVLELQEQVIPEINDEWIAKNMPFFRDAKAFRESIEYQLERMHRAEYDSYLEGLALTQLTKRFNGRIDDAIYEAMRDTQLRQMSTELQQQGISLDQFIQQNGGQQQFGMMLMVQTRMVLVNGYSLDAVFRHEKLTLTDEDIMEACALINPQNPQLARQQMEDMGNAFALREMAERRKATKWVVEHAKITYED</sequence>
<dbReference type="Gene3D" id="1.10.3120.10">
    <property type="entry name" value="Trigger factor, C-terminal domain"/>
    <property type="match status" value="1"/>
</dbReference>
<comment type="similarity">
    <text evidence="3">Belongs to the FKBP-type PPIase family. Tig subfamily.</text>
</comment>
<keyword evidence="10" id="KW-0131">Cell cycle</keyword>
<proteinExistence type="inferred from homology"/>
<evidence type="ECO:0000256" key="2">
    <source>
        <dbReference type="ARBA" id="ARBA00004496"/>
    </source>
</evidence>
<reference evidence="14" key="2">
    <citation type="journal article" date="2021" name="PeerJ">
        <title>Extensive microbial diversity within the chicken gut microbiome revealed by metagenomics and culture.</title>
        <authorList>
            <person name="Gilroy R."/>
            <person name="Ravi A."/>
            <person name="Getino M."/>
            <person name="Pursley I."/>
            <person name="Horton D.L."/>
            <person name="Alikhan N.F."/>
            <person name="Baker D."/>
            <person name="Gharbi K."/>
            <person name="Hall N."/>
            <person name="Watson M."/>
            <person name="Adriaenssens E.M."/>
            <person name="Foster-Nyarko E."/>
            <person name="Jarju S."/>
            <person name="Secka A."/>
            <person name="Antonio M."/>
            <person name="Oren A."/>
            <person name="Chaudhuri R.R."/>
            <person name="La Ragione R."/>
            <person name="Hildebrand F."/>
            <person name="Pallen M.J."/>
        </authorList>
    </citation>
    <scope>NUCLEOTIDE SEQUENCE</scope>
    <source>
        <strain evidence="14">ChiGjej1B1-2707</strain>
    </source>
</reference>
<comment type="catalytic activity">
    <reaction evidence="1">
        <text>[protein]-peptidylproline (omega=180) = [protein]-peptidylproline (omega=0)</text>
        <dbReference type="Rhea" id="RHEA:16237"/>
        <dbReference type="Rhea" id="RHEA-COMP:10747"/>
        <dbReference type="Rhea" id="RHEA-COMP:10748"/>
        <dbReference type="ChEBI" id="CHEBI:83833"/>
        <dbReference type="ChEBI" id="CHEBI:83834"/>
        <dbReference type="EC" id="5.2.1.8"/>
    </reaction>
</comment>
<evidence type="ECO:0000313" key="15">
    <source>
        <dbReference type="Proteomes" id="UP000824261"/>
    </source>
</evidence>
<feature type="domain" description="Trigger factor C-terminal" evidence="13">
    <location>
        <begin position="262"/>
        <end position="417"/>
    </location>
</feature>
<comment type="caution">
    <text evidence="14">The sequence shown here is derived from an EMBL/GenBank/DDBJ whole genome shotgun (WGS) entry which is preliminary data.</text>
</comment>
<dbReference type="PIRSF" id="PIRSF003095">
    <property type="entry name" value="Trigger_factor"/>
    <property type="match status" value="1"/>
</dbReference>
<evidence type="ECO:0000256" key="7">
    <source>
        <dbReference type="ARBA" id="ARBA00023110"/>
    </source>
</evidence>
<dbReference type="Pfam" id="PF05698">
    <property type="entry name" value="Trigger_C"/>
    <property type="match status" value="1"/>
</dbReference>
<dbReference type="InterPro" id="IPR008880">
    <property type="entry name" value="Trigger_fac_C"/>
</dbReference>
<keyword evidence="8" id="KW-0143">Chaperone</keyword>
<dbReference type="Gene3D" id="3.10.50.40">
    <property type="match status" value="1"/>
</dbReference>
<evidence type="ECO:0000256" key="6">
    <source>
        <dbReference type="ARBA" id="ARBA00022618"/>
    </source>
</evidence>
<dbReference type="Pfam" id="PF05697">
    <property type="entry name" value="Trigger_N"/>
    <property type="match status" value="1"/>
</dbReference>
<evidence type="ECO:0000256" key="8">
    <source>
        <dbReference type="ARBA" id="ARBA00023186"/>
    </source>
</evidence>
<evidence type="ECO:0000256" key="9">
    <source>
        <dbReference type="ARBA" id="ARBA00023235"/>
    </source>
</evidence>
<evidence type="ECO:0000256" key="1">
    <source>
        <dbReference type="ARBA" id="ARBA00000971"/>
    </source>
</evidence>
<evidence type="ECO:0000259" key="12">
    <source>
        <dbReference type="Pfam" id="PF05697"/>
    </source>
</evidence>
<evidence type="ECO:0000256" key="3">
    <source>
        <dbReference type="ARBA" id="ARBA00005464"/>
    </source>
</evidence>
<dbReference type="GO" id="GO:0005737">
    <property type="term" value="C:cytoplasm"/>
    <property type="evidence" value="ECO:0007669"/>
    <property type="project" value="UniProtKB-SubCell"/>
</dbReference>
<evidence type="ECO:0000256" key="10">
    <source>
        <dbReference type="ARBA" id="ARBA00023306"/>
    </source>
</evidence>
<dbReference type="InterPro" id="IPR008881">
    <property type="entry name" value="Trigger_fac_ribosome-bd_bac"/>
</dbReference>
<dbReference type="EC" id="5.2.1.8" evidence="4"/>
<protein>
    <recommendedName>
        <fullName evidence="5">Trigger factor</fullName>
        <ecNumber evidence="4">5.2.1.8</ecNumber>
    </recommendedName>
    <alternativeName>
        <fullName evidence="11">PPIase</fullName>
    </alternativeName>
</protein>
<dbReference type="InterPro" id="IPR046357">
    <property type="entry name" value="PPIase_dom_sf"/>
</dbReference>
<dbReference type="InterPro" id="IPR005215">
    <property type="entry name" value="Trig_fac"/>
</dbReference>
<dbReference type="GO" id="GO:0003755">
    <property type="term" value="F:peptidyl-prolyl cis-trans isomerase activity"/>
    <property type="evidence" value="ECO:0007669"/>
    <property type="project" value="UniProtKB-KW"/>
</dbReference>
<dbReference type="GO" id="GO:0006457">
    <property type="term" value="P:protein folding"/>
    <property type="evidence" value="ECO:0007669"/>
    <property type="project" value="InterPro"/>
</dbReference>